<feature type="domain" description="Hydantoinase B/oxoprolinase" evidence="1">
    <location>
        <begin position="10"/>
        <end position="91"/>
    </location>
</feature>
<keyword evidence="2" id="KW-1185">Reference proteome</keyword>
<dbReference type="InterPro" id="IPR045079">
    <property type="entry name" value="Oxoprolinase-like"/>
</dbReference>
<dbReference type="GO" id="GO:0005829">
    <property type="term" value="C:cytosol"/>
    <property type="evidence" value="ECO:0007669"/>
    <property type="project" value="TreeGrafter"/>
</dbReference>
<dbReference type="Proteomes" id="UP000079169">
    <property type="component" value="Unplaced"/>
</dbReference>
<dbReference type="GeneID" id="103510422"/>
<dbReference type="PANTHER" id="PTHR11365:SF2">
    <property type="entry name" value="5-OXOPROLINASE"/>
    <property type="match status" value="1"/>
</dbReference>
<dbReference type="KEGG" id="dci:103510422"/>
<organism evidence="2 3">
    <name type="scientific">Diaphorina citri</name>
    <name type="common">Asian citrus psyllid</name>
    <dbReference type="NCBI Taxonomy" id="121845"/>
    <lineage>
        <taxon>Eukaryota</taxon>
        <taxon>Metazoa</taxon>
        <taxon>Ecdysozoa</taxon>
        <taxon>Arthropoda</taxon>
        <taxon>Hexapoda</taxon>
        <taxon>Insecta</taxon>
        <taxon>Pterygota</taxon>
        <taxon>Neoptera</taxon>
        <taxon>Paraneoptera</taxon>
        <taxon>Hemiptera</taxon>
        <taxon>Sternorrhyncha</taxon>
        <taxon>Psylloidea</taxon>
        <taxon>Psyllidae</taxon>
        <taxon>Diaphorininae</taxon>
        <taxon>Diaphorina</taxon>
    </lineage>
</organism>
<dbReference type="Pfam" id="PF02538">
    <property type="entry name" value="Hydantoinase_B"/>
    <property type="match status" value="1"/>
</dbReference>
<evidence type="ECO:0000259" key="1">
    <source>
        <dbReference type="Pfam" id="PF02538"/>
    </source>
</evidence>
<proteinExistence type="predicted"/>
<evidence type="ECO:0000313" key="3">
    <source>
        <dbReference type="RefSeq" id="XP_026680274.1"/>
    </source>
</evidence>
<name>A0A3Q0IVJ2_DIACI</name>
<reference evidence="3" key="1">
    <citation type="submission" date="2025-08" db="UniProtKB">
        <authorList>
            <consortium name="RefSeq"/>
        </authorList>
    </citation>
    <scope>IDENTIFICATION</scope>
</reference>
<dbReference type="AlphaFoldDB" id="A0A3Q0IVJ2"/>
<dbReference type="PANTHER" id="PTHR11365">
    <property type="entry name" value="5-OXOPROLINASE RELATED"/>
    <property type="match status" value="1"/>
</dbReference>
<dbReference type="RefSeq" id="XP_026680274.1">
    <property type="nucleotide sequence ID" value="XM_026824473.1"/>
</dbReference>
<gene>
    <name evidence="3" type="primary">LOC103510422</name>
</gene>
<dbReference type="GO" id="GO:0017168">
    <property type="term" value="F:5-oxoprolinase (ATP-hydrolyzing) activity"/>
    <property type="evidence" value="ECO:0007669"/>
    <property type="project" value="TreeGrafter"/>
</dbReference>
<sequence>MNNFVSKESFGPDGGLVSNAPHIPVHLGSMQEAVKFQIDHRKGNFKKGSVILSNHPKAGGSHLPDLTVITPVFIDSQPVEEGPVFFVANRGDPPPISFSVPRISSVSTPQEVEVTVPPRRFTMEDLWKTQLR</sequence>
<accession>A0A3Q0IVJ2</accession>
<dbReference type="InterPro" id="IPR003692">
    <property type="entry name" value="Hydantoinase_B"/>
</dbReference>
<evidence type="ECO:0000313" key="2">
    <source>
        <dbReference type="Proteomes" id="UP000079169"/>
    </source>
</evidence>
<dbReference type="STRING" id="121845.A0A3Q0IVJ2"/>
<protein>
    <submittedName>
        <fullName evidence="3">5-oxoprolinase-like</fullName>
    </submittedName>
</protein>
<dbReference type="PaxDb" id="121845-A0A3Q0IVJ2"/>
<dbReference type="GO" id="GO:0006749">
    <property type="term" value="P:glutathione metabolic process"/>
    <property type="evidence" value="ECO:0007669"/>
    <property type="project" value="TreeGrafter"/>
</dbReference>